<evidence type="ECO:0000256" key="5">
    <source>
        <dbReference type="ARBA" id="ARBA00022771"/>
    </source>
</evidence>
<comment type="similarity">
    <text evidence="2">Belongs to the ZPR1 family.</text>
</comment>
<dbReference type="FunFam" id="2.20.25.420:FF:000002">
    <property type="entry name" value="Zinc finger protein ZPR1"/>
    <property type="match status" value="1"/>
</dbReference>
<dbReference type="eggNOG" id="KOG2703">
    <property type="taxonomic scope" value="Eukaryota"/>
</dbReference>
<dbReference type="Gene3D" id="2.60.120.1040">
    <property type="entry name" value="ZPR1, A/B domain"/>
    <property type="match status" value="2"/>
</dbReference>
<dbReference type="Pfam" id="PF03367">
    <property type="entry name" value="Zn_ribbon_ZPR1"/>
    <property type="match status" value="2"/>
</dbReference>
<dbReference type="STRING" id="45351.A7S6J5"/>
<feature type="domain" description="Zinc finger ZPR1-type" evidence="9">
    <location>
        <begin position="240"/>
        <end position="400"/>
    </location>
</feature>
<dbReference type="AlphaFoldDB" id="A7S6J5"/>
<evidence type="ECO:0000256" key="4">
    <source>
        <dbReference type="ARBA" id="ARBA00022737"/>
    </source>
</evidence>
<dbReference type="FunFam" id="2.60.120.1040:FF:000002">
    <property type="entry name" value="zinc finger protein ZPR1"/>
    <property type="match status" value="1"/>
</dbReference>
<feature type="compositionally biased region" description="Basic and acidic residues" evidence="8">
    <location>
        <begin position="433"/>
        <end position="442"/>
    </location>
</feature>
<evidence type="ECO:0000256" key="1">
    <source>
        <dbReference type="ARBA" id="ARBA00004123"/>
    </source>
</evidence>
<dbReference type="Proteomes" id="UP000001593">
    <property type="component" value="Unassembled WGS sequence"/>
</dbReference>
<dbReference type="Pfam" id="PF22794">
    <property type="entry name" value="jr-ZPR1"/>
    <property type="match status" value="2"/>
</dbReference>
<dbReference type="InterPro" id="IPR040141">
    <property type="entry name" value="ZPR1"/>
</dbReference>
<evidence type="ECO:0000256" key="8">
    <source>
        <dbReference type="SAM" id="MobiDB-lite"/>
    </source>
</evidence>
<feature type="region of interest" description="Disordered" evidence="8">
    <location>
        <begin position="416"/>
        <end position="442"/>
    </location>
</feature>
<dbReference type="PANTHER" id="PTHR10876:SF0">
    <property type="entry name" value="ZINC FINGER PROTEIN ZPR1"/>
    <property type="match status" value="1"/>
</dbReference>
<evidence type="ECO:0000259" key="9">
    <source>
        <dbReference type="SMART" id="SM00709"/>
    </source>
</evidence>
<accession>A7S6J5</accession>
<feature type="region of interest" description="Disordered" evidence="8">
    <location>
        <begin position="206"/>
        <end position="229"/>
    </location>
</feature>
<dbReference type="GO" id="GO:0008270">
    <property type="term" value="F:zinc ion binding"/>
    <property type="evidence" value="ECO:0007669"/>
    <property type="project" value="UniProtKB-KW"/>
</dbReference>
<dbReference type="InterPro" id="IPR056180">
    <property type="entry name" value="ZPR1_jr_dom"/>
</dbReference>
<sequence length="442" mass="49297">MEEEAKQPIFRDLEADKGPEATAVESLCVECEEMGTTRFLMTRIPFFKEIILSSFDCPHCGYKNNFIQSAGAIQDKGCEVILKVTSKEDLNRQVVKQDSAAVRVPELDFEVPMFSQKGELNTIEGILSRAVQGLEREQPLRKALDPDTANKIEEFIGKMKECIEGEKSFTFVIDDPSGNSFIENPLAPKADPNLATKEYTRTAEQNLKLNIQPENQEQTKKEADEKKPEELKDEVQIFQTNCNSCQAPTETRMKFVSIPHFKEVIIMATVCDACGNRTNEVKSGTGVDAMGTRLTLKITDEIDLSRDVLKSETCVVTIPEIDFSVEAGTLGGRFTTLEGLLTNIYDHLKSINPFGLGDSPGLGKENLKSFLVSLQEIISGERMNVHIILDDPAGNSYIQNVYAPDPDPELKVEQYERTEEQNEDLGLVGMKTEGYEKDEQGS</sequence>
<reference evidence="10 11" key="1">
    <citation type="journal article" date="2007" name="Science">
        <title>Sea anemone genome reveals ancestral eumetazoan gene repertoire and genomic organization.</title>
        <authorList>
            <person name="Putnam N.H."/>
            <person name="Srivastava M."/>
            <person name="Hellsten U."/>
            <person name="Dirks B."/>
            <person name="Chapman J."/>
            <person name="Salamov A."/>
            <person name="Terry A."/>
            <person name="Shapiro H."/>
            <person name="Lindquist E."/>
            <person name="Kapitonov V.V."/>
            <person name="Jurka J."/>
            <person name="Genikhovich G."/>
            <person name="Grigoriev I.V."/>
            <person name="Lucas S.M."/>
            <person name="Steele R.E."/>
            <person name="Finnerty J.R."/>
            <person name="Technau U."/>
            <person name="Martindale M.Q."/>
            <person name="Rokhsar D.S."/>
        </authorList>
    </citation>
    <scope>NUCLEOTIDE SEQUENCE [LARGE SCALE GENOMIC DNA]</scope>
    <source>
        <strain evidence="11">CH2 X CH6</strain>
    </source>
</reference>
<dbReference type="InterPro" id="IPR042452">
    <property type="entry name" value="ZPR1_Znf1/2"/>
</dbReference>
<comment type="subcellular location">
    <subcellularLocation>
        <location evidence="1">Nucleus</location>
    </subcellularLocation>
</comment>
<dbReference type="Gene3D" id="2.20.25.420">
    <property type="entry name" value="ZPR1, zinc finger domain"/>
    <property type="match status" value="2"/>
</dbReference>
<keyword evidence="6" id="KW-0862">Zinc</keyword>
<dbReference type="FunFam" id="2.60.120.1040:FF:000001">
    <property type="entry name" value="Zinc finger protein ZPR1"/>
    <property type="match status" value="1"/>
</dbReference>
<proteinExistence type="inferred from homology"/>
<evidence type="ECO:0000313" key="10">
    <source>
        <dbReference type="EMBL" id="EDO40634.1"/>
    </source>
</evidence>
<protein>
    <recommendedName>
        <fullName evidence="9">Zinc finger ZPR1-type domain-containing protein</fullName>
    </recommendedName>
</protein>
<evidence type="ECO:0000256" key="6">
    <source>
        <dbReference type="ARBA" id="ARBA00022833"/>
    </source>
</evidence>
<dbReference type="InParanoid" id="A7S6J5"/>
<keyword evidence="7" id="KW-0539">Nucleus</keyword>
<dbReference type="NCBIfam" id="TIGR00310">
    <property type="entry name" value="ZPR1_znf"/>
    <property type="match status" value="2"/>
</dbReference>
<feature type="compositionally biased region" description="Basic and acidic residues" evidence="8">
    <location>
        <begin position="217"/>
        <end position="229"/>
    </location>
</feature>
<dbReference type="InterPro" id="IPR042451">
    <property type="entry name" value="ZPR1_A/B_dom"/>
</dbReference>
<keyword evidence="4" id="KW-0677">Repeat</keyword>
<dbReference type="GO" id="GO:0005634">
    <property type="term" value="C:nucleus"/>
    <property type="evidence" value="ECO:0000318"/>
    <property type="project" value="GO_Central"/>
</dbReference>
<dbReference type="InterPro" id="IPR004457">
    <property type="entry name" value="Znf_ZPR1"/>
</dbReference>
<evidence type="ECO:0000313" key="11">
    <source>
        <dbReference type="Proteomes" id="UP000001593"/>
    </source>
</evidence>
<keyword evidence="3" id="KW-0479">Metal-binding</keyword>
<keyword evidence="5" id="KW-0863">Zinc-finger</keyword>
<dbReference type="KEGG" id="nve:5512368"/>
<keyword evidence="11" id="KW-1185">Reference proteome</keyword>
<organism evidence="10 11">
    <name type="scientific">Nematostella vectensis</name>
    <name type="common">Starlet sea anemone</name>
    <dbReference type="NCBI Taxonomy" id="45351"/>
    <lineage>
        <taxon>Eukaryota</taxon>
        <taxon>Metazoa</taxon>
        <taxon>Cnidaria</taxon>
        <taxon>Anthozoa</taxon>
        <taxon>Hexacorallia</taxon>
        <taxon>Actiniaria</taxon>
        <taxon>Edwardsiidae</taxon>
        <taxon>Nematostella</taxon>
    </lineage>
</organism>
<dbReference type="SMART" id="SM00709">
    <property type="entry name" value="Zpr1"/>
    <property type="match status" value="2"/>
</dbReference>
<evidence type="ECO:0000256" key="7">
    <source>
        <dbReference type="ARBA" id="ARBA00023242"/>
    </source>
</evidence>
<dbReference type="FunFam" id="2.20.25.420:FF:000001">
    <property type="entry name" value="Zinc finger protein ZPR1"/>
    <property type="match status" value="1"/>
</dbReference>
<gene>
    <name evidence="10" type="ORF">NEMVEDRAFT_v1g186301</name>
</gene>
<feature type="domain" description="Zinc finger ZPR1-type" evidence="9">
    <location>
        <begin position="26"/>
        <end position="184"/>
    </location>
</feature>
<evidence type="ECO:0000256" key="2">
    <source>
        <dbReference type="ARBA" id="ARBA00008354"/>
    </source>
</evidence>
<dbReference type="OMA" id="FREVVIM"/>
<dbReference type="EMBL" id="DS469588">
    <property type="protein sequence ID" value="EDO40634.1"/>
    <property type="molecule type" value="Genomic_DNA"/>
</dbReference>
<feature type="compositionally biased region" description="Polar residues" evidence="8">
    <location>
        <begin position="206"/>
        <end position="216"/>
    </location>
</feature>
<evidence type="ECO:0000256" key="3">
    <source>
        <dbReference type="ARBA" id="ARBA00022723"/>
    </source>
</evidence>
<dbReference type="PANTHER" id="PTHR10876">
    <property type="entry name" value="ZINC FINGER PROTEIN ZPR1"/>
    <property type="match status" value="1"/>
</dbReference>
<name>A7S6J5_NEMVE</name>
<dbReference type="PhylomeDB" id="A7S6J5"/>
<dbReference type="HOGENOM" id="CLU_024138_5_0_1"/>
<dbReference type="GO" id="GO:0005737">
    <property type="term" value="C:cytoplasm"/>
    <property type="evidence" value="ECO:0000318"/>
    <property type="project" value="GO_Central"/>
</dbReference>